<dbReference type="OrthoDB" id="9778711at2"/>
<name>A0A6B8RDJ7_9BACL</name>
<dbReference type="PIRSF" id="PIRSF001357">
    <property type="entry name" value="DeoC"/>
    <property type="match status" value="1"/>
</dbReference>
<comment type="subcellular location">
    <subcellularLocation>
        <location evidence="7">Cytoplasm</location>
    </subcellularLocation>
</comment>
<evidence type="ECO:0000256" key="5">
    <source>
        <dbReference type="ARBA" id="ARBA00048791"/>
    </source>
</evidence>
<evidence type="ECO:0000256" key="1">
    <source>
        <dbReference type="ARBA" id="ARBA00010936"/>
    </source>
</evidence>
<dbReference type="EC" id="4.1.2.4" evidence="7"/>
<keyword evidence="2 7" id="KW-0963">Cytoplasm</keyword>
<reference evidence="9" key="1">
    <citation type="submission" date="2018-11" db="EMBL/GenBank/DDBJ databases">
        <title>Complete genome sequence of Paenibacillus sp. ML311-T8.</title>
        <authorList>
            <person name="Nam Y.-D."/>
            <person name="Kang J."/>
            <person name="Chung W.-H."/>
            <person name="Park Y.S."/>
        </authorList>
    </citation>
    <scope>NUCLEOTIDE SEQUENCE [LARGE SCALE GENOMIC DNA]</scope>
    <source>
        <strain evidence="9">ML311-T8</strain>
    </source>
</reference>
<dbReference type="SUPFAM" id="SSF51569">
    <property type="entry name" value="Aldolase"/>
    <property type="match status" value="1"/>
</dbReference>
<evidence type="ECO:0000256" key="3">
    <source>
        <dbReference type="ARBA" id="ARBA00023239"/>
    </source>
</evidence>
<evidence type="ECO:0000313" key="9">
    <source>
        <dbReference type="Proteomes" id="UP000426246"/>
    </source>
</evidence>
<evidence type="ECO:0000256" key="4">
    <source>
        <dbReference type="ARBA" id="ARBA00023270"/>
    </source>
</evidence>
<dbReference type="PANTHER" id="PTHR10889">
    <property type="entry name" value="DEOXYRIBOSE-PHOSPHATE ALDOLASE"/>
    <property type="match status" value="1"/>
</dbReference>
<dbReference type="GO" id="GO:0006018">
    <property type="term" value="P:2-deoxyribose 1-phosphate catabolic process"/>
    <property type="evidence" value="ECO:0007669"/>
    <property type="project" value="UniProtKB-UniRule"/>
</dbReference>
<feature type="active site" description="Schiff-base intermediate with acetaldehyde" evidence="7">
    <location>
        <position position="156"/>
    </location>
</feature>
<dbReference type="Pfam" id="PF01791">
    <property type="entry name" value="DeoC"/>
    <property type="match status" value="1"/>
</dbReference>
<dbReference type="HAMAP" id="MF_00114">
    <property type="entry name" value="DeoC_type1"/>
    <property type="match status" value="1"/>
</dbReference>
<organism evidence="8 9">
    <name type="scientific">Paenibacillus psychroresistens</name>
    <dbReference type="NCBI Taxonomy" id="1778678"/>
    <lineage>
        <taxon>Bacteria</taxon>
        <taxon>Bacillati</taxon>
        <taxon>Bacillota</taxon>
        <taxon>Bacilli</taxon>
        <taxon>Bacillales</taxon>
        <taxon>Paenibacillaceae</taxon>
        <taxon>Paenibacillus</taxon>
    </lineage>
</organism>
<dbReference type="GO" id="GO:0005737">
    <property type="term" value="C:cytoplasm"/>
    <property type="evidence" value="ECO:0007669"/>
    <property type="project" value="UniProtKB-SubCell"/>
</dbReference>
<dbReference type="EMBL" id="CP034235">
    <property type="protein sequence ID" value="QGQ94279.1"/>
    <property type="molecule type" value="Genomic_DNA"/>
</dbReference>
<evidence type="ECO:0000256" key="7">
    <source>
        <dbReference type="HAMAP-Rule" id="MF_00114"/>
    </source>
</evidence>
<sequence>MSSNNGLGKYIDHTVLYAYTPRSTIEQFCKEAVEYGFAAVCFNPTHVKFAADLLKGTPVKVCTVIGFPLGASTSNVKAFETKDAIANGAQEVDMVINIGAVKDGDFELVEQDIRAVVDAAAGQALVKVIIETCLLSDEEKVRVCELGKRVGVDFVKTSSGFSTGGTTSEDVALMKETVGPAIGVKASTGVRTEELVLQMVKAGASRIGTGSGIQIVNGIKK</sequence>
<dbReference type="PANTHER" id="PTHR10889:SF1">
    <property type="entry name" value="DEOXYRIBOSE-PHOSPHATE ALDOLASE"/>
    <property type="match status" value="1"/>
</dbReference>
<dbReference type="CDD" id="cd00959">
    <property type="entry name" value="DeoC"/>
    <property type="match status" value="1"/>
</dbReference>
<dbReference type="InterPro" id="IPR011343">
    <property type="entry name" value="DeoC"/>
</dbReference>
<accession>A0A6B8RDJ7</accession>
<dbReference type="FunFam" id="3.20.20.70:FF:000044">
    <property type="entry name" value="Deoxyribose-phosphate aldolase"/>
    <property type="match status" value="1"/>
</dbReference>
<dbReference type="InterPro" id="IPR028581">
    <property type="entry name" value="DeoC_typeI"/>
</dbReference>
<dbReference type="GO" id="GO:0009264">
    <property type="term" value="P:deoxyribonucleotide catabolic process"/>
    <property type="evidence" value="ECO:0007669"/>
    <property type="project" value="UniProtKB-UniRule"/>
</dbReference>
<comment type="pathway">
    <text evidence="7">Carbohydrate degradation; 2-deoxy-D-ribose 1-phosphate degradation; D-glyceraldehyde 3-phosphate and acetaldehyde from 2-deoxy-alpha-D-ribose 1-phosphate: step 2/2.</text>
</comment>
<comment type="function">
    <text evidence="6 7">Catalyzes a reversible aldol reaction between acetaldehyde and D-glyceraldehyde 3-phosphate to generate 2-deoxy-D-ribose 5-phosphate.</text>
</comment>
<protein>
    <recommendedName>
        <fullName evidence="7">Deoxyribose-phosphate aldolase</fullName>
        <shortName evidence="7">DERA</shortName>
        <ecNumber evidence="7">4.1.2.4</ecNumber>
    </recommendedName>
    <alternativeName>
        <fullName evidence="7">2-deoxy-D-ribose 5-phosphate aldolase</fullName>
    </alternativeName>
    <alternativeName>
        <fullName evidence="7">Phosphodeoxyriboaldolase</fullName>
        <shortName evidence="7">Deoxyriboaldolase</shortName>
    </alternativeName>
</protein>
<comment type="catalytic activity">
    <reaction evidence="5 7">
        <text>2-deoxy-D-ribose 5-phosphate = D-glyceraldehyde 3-phosphate + acetaldehyde</text>
        <dbReference type="Rhea" id="RHEA:12821"/>
        <dbReference type="ChEBI" id="CHEBI:15343"/>
        <dbReference type="ChEBI" id="CHEBI:59776"/>
        <dbReference type="ChEBI" id="CHEBI:62877"/>
        <dbReference type="EC" id="4.1.2.4"/>
    </reaction>
</comment>
<dbReference type="GO" id="GO:0004139">
    <property type="term" value="F:deoxyribose-phosphate aldolase activity"/>
    <property type="evidence" value="ECO:0007669"/>
    <property type="project" value="UniProtKB-UniRule"/>
</dbReference>
<gene>
    <name evidence="7 8" type="primary">deoC</name>
    <name evidence="8" type="ORF">EHS13_04845</name>
</gene>
<dbReference type="NCBIfam" id="TIGR00126">
    <property type="entry name" value="deoC"/>
    <property type="match status" value="1"/>
</dbReference>
<keyword evidence="3 7" id="KW-0456">Lyase</keyword>
<feature type="active site" description="Proton donor/acceptor" evidence="7">
    <location>
        <position position="93"/>
    </location>
</feature>
<dbReference type="UniPathway" id="UPA00002">
    <property type="reaction ID" value="UER00468"/>
</dbReference>
<feature type="active site" description="Proton donor/acceptor" evidence="7">
    <location>
        <position position="185"/>
    </location>
</feature>
<keyword evidence="9" id="KW-1185">Reference proteome</keyword>
<evidence type="ECO:0000256" key="2">
    <source>
        <dbReference type="ARBA" id="ARBA00022490"/>
    </source>
</evidence>
<dbReference type="AlphaFoldDB" id="A0A6B8RDJ7"/>
<dbReference type="Gene3D" id="3.20.20.70">
    <property type="entry name" value="Aldolase class I"/>
    <property type="match status" value="1"/>
</dbReference>
<dbReference type="Proteomes" id="UP000426246">
    <property type="component" value="Chromosome"/>
</dbReference>
<proteinExistence type="inferred from homology"/>
<dbReference type="InterPro" id="IPR013785">
    <property type="entry name" value="Aldolase_TIM"/>
</dbReference>
<dbReference type="SMART" id="SM01133">
    <property type="entry name" value="DeoC"/>
    <property type="match status" value="1"/>
</dbReference>
<keyword evidence="4 7" id="KW-0704">Schiff base</keyword>
<comment type="similarity">
    <text evidence="1 7">Belongs to the DeoC/FbaB aldolase family. DeoC type 1 subfamily.</text>
</comment>
<evidence type="ECO:0000256" key="6">
    <source>
        <dbReference type="ARBA" id="ARBA00056337"/>
    </source>
</evidence>
<dbReference type="InterPro" id="IPR002915">
    <property type="entry name" value="DeoC/FbaB/LacD_aldolase"/>
</dbReference>
<evidence type="ECO:0000313" key="8">
    <source>
        <dbReference type="EMBL" id="QGQ94279.1"/>
    </source>
</evidence>
<dbReference type="RefSeq" id="WP_155699280.1">
    <property type="nucleotide sequence ID" value="NZ_CP034235.1"/>
</dbReference>
<dbReference type="GO" id="GO:0016052">
    <property type="term" value="P:carbohydrate catabolic process"/>
    <property type="evidence" value="ECO:0007669"/>
    <property type="project" value="TreeGrafter"/>
</dbReference>
<dbReference type="KEGG" id="ppsc:EHS13_04845"/>